<evidence type="ECO:0000256" key="5">
    <source>
        <dbReference type="ARBA" id="ARBA00022917"/>
    </source>
</evidence>
<dbReference type="Proteomes" id="UP001216674">
    <property type="component" value="Unassembled WGS sequence"/>
</dbReference>
<dbReference type="InterPro" id="IPR018319">
    <property type="entry name" value="SelA-like"/>
</dbReference>
<dbReference type="EMBL" id="JARJLM010000620">
    <property type="protein sequence ID" value="MDF3838687.1"/>
    <property type="molecule type" value="Genomic_DNA"/>
</dbReference>
<reference evidence="10 11" key="1">
    <citation type="submission" date="2023-03" db="EMBL/GenBank/DDBJ databases">
        <title>Draft assemblies of triclosan tolerant bacteria isolated from returned activated sludge.</title>
        <authorList>
            <person name="Van Hamelsveld S."/>
        </authorList>
    </citation>
    <scope>NUCLEOTIDE SEQUENCE [LARGE SCALE GENOMIC DNA]</scope>
    <source>
        <strain evidence="10 11">GW210010_S58</strain>
    </source>
</reference>
<evidence type="ECO:0000256" key="6">
    <source>
        <dbReference type="ARBA" id="ARBA00023266"/>
    </source>
</evidence>
<keyword evidence="11" id="KW-1185">Reference proteome</keyword>
<evidence type="ECO:0000256" key="3">
    <source>
        <dbReference type="ARBA" id="ARBA00022679"/>
    </source>
</evidence>
<evidence type="ECO:0000256" key="1">
    <source>
        <dbReference type="ARBA" id="ARBA00001933"/>
    </source>
</evidence>
<keyword evidence="3 8" id="KW-0808">Transferase</keyword>
<dbReference type="GO" id="GO:0004125">
    <property type="term" value="F:L-seryl-tRNA(Sec) selenium transferase activity"/>
    <property type="evidence" value="ECO:0007669"/>
    <property type="project" value="UniProtKB-EC"/>
</dbReference>
<protein>
    <recommendedName>
        <fullName evidence="8">L-seryl-tRNA(Sec) selenium transferase</fullName>
        <ecNumber evidence="8">2.9.1.1</ecNumber>
    </recommendedName>
    <alternativeName>
        <fullName evidence="8">Selenocysteine synthase</fullName>
        <shortName evidence="8">Sec synthase</shortName>
    </alternativeName>
    <alternativeName>
        <fullName evidence="8">Selenocysteinyl-tRNA(Sec) synthase</fullName>
    </alternativeName>
</protein>
<evidence type="ECO:0000259" key="9">
    <source>
        <dbReference type="Pfam" id="PF12390"/>
    </source>
</evidence>
<dbReference type="RefSeq" id="WP_276268583.1">
    <property type="nucleotide sequence ID" value="NZ_JARJLM010000620.1"/>
</dbReference>
<dbReference type="PANTHER" id="PTHR32328:SF0">
    <property type="entry name" value="L-SERYL-TRNA(SEC) SELENIUM TRANSFERASE"/>
    <property type="match status" value="1"/>
</dbReference>
<dbReference type="NCBIfam" id="TIGR00474">
    <property type="entry name" value="selA"/>
    <property type="match status" value="1"/>
</dbReference>
<evidence type="ECO:0000313" key="11">
    <source>
        <dbReference type="Proteomes" id="UP001216674"/>
    </source>
</evidence>
<proteinExistence type="inferred from homology"/>
<evidence type="ECO:0000256" key="2">
    <source>
        <dbReference type="ARBA" id="ARBA00022490"/>
    </source>
</evidence>
<comment type="caution">
    <text evidence="10">The sequence shown here is derived from an EMBL/GenBank/DDBJ whole genome shotgun (WGS) entry which is preliminary data.</text>
</comment>
<dbReference type="InterPro" id="IPR004534">
    <property type="entry name" value="SelA_trans"/>
</dbReference>
<keyword evidence="2 8" id="KW-0963">Cytoplasm</keyword>
<feature type="modified residue" description="N6-(pyridoxal phosphate)lysine" evidence="8">
    <location>
        <position position="299"/>
    </location>
</feature>
<dbReference type="SUPFAM" id="SSF53383">
    <property type="entry name" value="PLP-dependent transferases"/>
    <property type="match status" value="1"/>
</dbReference>
<keyword evidence="5 8" id="KW-0648">Protein biosynthesis</keyword>
<gene>
    <name evidence="8 10" type="primary">selA</name>
    <name evidence="10" type="ORF">P3W85_37990</name>
</gene>
<dbReference type="EC" id="2.9.1.1" evidence="8"/>
<keyword evidence="6 8" id="KW-0711">Selenium</keyword>
<dbReference type="InterPro" id="IPR015421">
    <property type="entry name" value="PyrdxlP-dep_Trfase_major"/>
</dbReference>
<comment type="pathway">
    <text evidence="8">Aminoacyl-tRNA biosynthesis; selenocysteinyl-tRNA(Sec) biosynthesis; selenocysteinyl-tRNA(Sec) from L-seryl-tRNA(Sec) (bacterial route): step 1/1.</text>
</comment>
<dbReference type="Gene3D" id="3.90.1150.180">
    <property type="match status" value="1"/>
</dbReference>
<evidence type="ECO:0000256" key="4">
    <source>
        <dbReference type="ARBA" id="ARBA00022898"/>
    </source>
</evidence>
<dbReference type="PANTHER" id="PTHR32328">
    <property type="entry name" value="L-SERYL-TRNA(SEC) SELENIUM TRANSFERASE"/>
    <property type="match status" value="1"/>
</dbReference>
<comment type="subcellular location">
    <subcellularLocation>
        <location evidence="8">Cytoplasm</location>
    </subcellularLocation>
</comment>
<dbReference type="InterPro" id="IPR025862">
    <property type="entry name" value="SelA_trans_N_dom"/>
</dbReference>
<organism evidence="10 11">
    <name type="scientific">Cupriavidus basilensis</name>
    <dbReference type="NCBI Taxonomy" id="68895"/>
    <lineage>
        <taxon>Bacteria</taxon>
        <taxon>Pseudomonadati</taxon>
        <taxon>Pseudomonadota</taxon>
        <taxon>Betaproteobacteria</taxon>
        <taxon>Burkholderiales</taxon>
        <taxon>Burkholderiaceae</taxon>
        <taxon>Cupriavidus</taxon>
    </lineage>
</organism>
<keyword evidence="4 8" id="KW-0663">Pyridoxal phosphate</keyword>
<dbReference type="InterPro" id="IPR015424">
    <property type="entry name" value="PyrdxlP-dep_Trfase"/>
</dbReference>
<evidence type="ECO:0000256" key="7">
    <source>
        <dbReference type="ARBA" id="ARBA00044507"/>
    </source>
</evidence>
<name>A0ABT6B1B4_9BURK</name>
<evidence type="ECO:0000313" key="10">
    <source>
        <dbReference type="EMBL" id="MDF3838687.1"/>
    </source>
</evidence>
<comment type="catalytic activity">
    <reaction evidence="8">
        <text>L-seryl-tRNA(Sec) + selenophosphate + H(+) = L-selenocysteinyl-tRNA(Sec) + phosphate</text>
        <dbReference type="Rhea" id="RHEA:22728"/>
        <dbReference type="Rhea" id="RHEA-COMP:9742"/>
        <dbReference type="Rhea" id="RHEA-COMP:9743"/>
        <dbReference type="ChEBI" id="CHEBI:15378"/>
        <dbReference type="ChEBI" id="CHEBI:16144"/>
        <dbReference type="ChEBI" id="CHEBI:43474"/>
        <dbReference type="ChEBI" id="CHEBI:78533"/>
        <dbReference type="ChEBI" id="CHEBI:78573"/>
        <dbReference type="EC" id="2.9.1.1"/>
    </reaction>
</comment>
<dbReference type="Gene3D" id="3.40.640.10">
    <property type="entry name" value="Type I PLP-dependent aspartate aminotransferase-like (Major domain)"/>
    <property type="match status" value="1"/>
</dbReference>
<accession>A0ABT6B1B4</accession>
<feature type="domain" description="L-seryl-tRNA selenium transferase N-terminal" evidence="9">
    <location>
        <begin position="13"/>
        <end position="50"/>
    </location>
</feature>
<sequence>MAESASVPAGAADIPSVDRLLSLPELQPLLALHGRTQVTAALRRQLDQYRAAAIAGKLPAHALGGRALADALGTALATASQPRLRAVFNLTGTVLHTNLGRALLPDSAVREVVQALTTPANLEFDLATGERGERDDLVEDLLCELTGAAAATVVNNNAAAVLLMLNTLAQRREVVVSRGELVEIGGAFRIPDIMQRAGARLVEIGTTNRTHPRDYADAIGPRTALLMKVHCSNYQITGFTCSVGVDKVAALARPHGLPVAVDLGSGTLLDLTRWQLPSETTVRETIAAGADLVTFSGDKLLGGPQAGLIVGRADLIRRIRKNPLKRALRVGKLTLAALEPVLRLYRSPELLADSLPTLRLLTRPAHKLEAQALRLCPLLQPALGDAYLVAAAPMLSQIGSGALPGSQLPSHGLTIAVAEGGRSAGAGRRLQRLEAALRALPRPVIGRVGEQALWLDLRCLEETDEAAFTAQWQALRL</sequence>
<dbReference type="Pfam" id="PF12390">
    <property type="entry name" value="Se-cys_synth_N"/>
    <property type="match status" value="1"/>
</dbReference>
<comment type="cofactor">
    <cofactor evidence="1 8">
        <name>pyridoxal 5'-phosphate</name>
        <dbReference type="ChEBI" id="CHEBI:597326"/>
    </cofactor>
</comment>
<dbReference type="Pfam" id="PF03841">
    <property type="entry name" value="SelA"/>
    <property type="match status" value="1"/>
</dbReference>
<comment type="similarity">
    <text evidence="7 8">Belongs to the SelA family.</text>
</comment>
<evidence type="ECO:0000256" key="8">
    <source>
        <dbReference type="HAMAP-Rule" id="MF_00423"/>
    </source>
</evidence>
<comment type="function">
    <text evidence="8">Converts seryl-tRNA(Sec) to selenocysteinyl-tRNA(Sec) required for selenoprotein biosynthesis.</text>
</comment>
<dbReference type="HAMAP" id="MF_00423">
    <property type="entry name" value="SelA"/>
    <property type="match status" value="1"/>
</dbReference>